<gene>
    <name evidence="7" type="primary">pxt</name>
    <name evidence="7" type="ORF">TNCT_573191</name>
</gene>
<comment type="subcellular location">
    <subcellularLocation>
        <location evidence="1">Secreted</location>
    </subcellularLocation>
</comment>
<sequence>MLLSQQEKFVLIHLCYLFVTLHGQAFNPSPLSQRERVTPSVVLPRSFTPRSVQEAFSRAVEIISSRRSTISARRRPQDPMRNIPSARHQRFLASRPRSRRLEDVQERFEEATRVLLTEFNLTPEQILFGLAETDLASMLTGNEVQNCTNQFNFSCSRNGRYRTFDGTCNNLRHPSWGMASSCFERLVEPDYADGTAEKRVAVSGNPLPSPRRISLELHSHLDNPTDYVTHMFMAWGQFLDHDISLSPLSRVNNELIECCPVSDEDPPQCDPILIARDDPFYNAFGIDCLSNVRSTMCSTCSLGPRQQTNQVTAYIDASHIYGLSSNESMALRSNDGTGTMRFVTHPQGGELPPGSSIPNEDQCSFQDPNLDCFETGDQRANQHPALTSLHVLFLREHNRIARRLREINSNWDEERLYQESRRIVGALMQQITYNEYLPLVIGPERMEWFDLSLRRNGFTQYDETVQATLVNEFSTAAYRFGHSMINSFFPEINRGSVSGSRLRDMFQYPFGIYRGQLDGLCAGLANSPSQKFDRHMVRDVTNHLYQPRGNESGLDLASLNVNRGRDHGIPGYTTLVEFCGGPRITSWNQLDRLFQRGLRPLFQRLYEDVRDIDLFSGGLAERPNQGAVIGPTFTCIMGIQFYHLKYGDRFFFEHGAQSGSFSSAQLREIKKITLGKLMCQNSGLNDIQPNVFLYPSNRNAPSRCDDLPEIDLNAWRQSCSICHKETFQRKKKEEKRHRMFHLIFPRIF</sequence>
<dbReference type="Pfam" id="PF03098">
    <property type="entry name" value="An_peroxidase"/>
    <property type="match status" value="1"/>
</dbReference>
<keyword evidence="3 7" id="KW-0575">Peroxidase</keyword>
<dbReference type="CDD" id="cd09823">
    <property type="entry name" value="peroxinectin_like"/>
    <property type="match status" value="1"/>
</dbReference>
<evidence type="ECO:0000256" key="4">
    <source>
        <dbReference type="ARBA" id="ARBA00022729"/>
    </source>
</evidence>
<dbReference type="FunFam" id="1.10.640.10:FF:000003">
    <property type="entry name" value="chorion peroxidase"/>
    <property type="match status" value="1"/>
</dbReference>
<comment type="caution">
    <text evidence="7">The sequence shown here is derived from an EMBL/GenBank/DDBJ whole genome shotgun (WGS) entry which is preliminary data.</text>
</comment>
<dbReference type="PANTHER" id="PTHR11475">
    <property type="entry name" value="OXIDASE/PEROXIDASE"/>
    <property type="match status" value="1"/>
</dbReference>
<evidence type="ECO:0000313" key="7">
    <source>
        <dbReference type="EMBL" id="GFR31229.1"/>
    </source>
</evidence>
<name>A0A8X6HWM9_TRICU</name>
<keyword evidence="4 6" id="KW-0732">Signal</keyword>
<dbReference type="AlphaFoldDB" id="A0A8X6HWM9"/>
<dbReference type="OrthoDB" id="823504at2759"/>
<dbReference type="Gene3D" id="1.10.640.10">
    <property type="entry name" value="Haem peroxidase domain superfamily, animal type"/>
    <property type="match status" value="1"/>
</dbReference>
<dbReference type="Proteomes" id="UP000887116">
    <property type="component" value="Unassembled WGS sequence"/>
</dbReference>
<organism evidence="7 8">
    <name type="scientific">Trichonephila clavata</name>
    <name type="common">Joro spider</name>
    <name type="synonym">Nephila clavata</name>
    <dbReference type="NCBI Taxonomy" id="2740835"/>
    <lineage>
        <taxon>Eukaryota</taxon>
        <taxon>Metazoa</taxon>
        <taxon>Ecdysozoa</taxon>
        <taxon>Arthropoda</taxon>
        <taxon>Chelicerata</taxon>
        <taxon>Arachnida</taxon>
        <taxon>Araneae</taxon>
        <taxon>Araneomorphae</taxon>
        <taxon>Entelegynae</taxon>
        <taxon>Araneoidea</taxon>
        <taxon>Nephilidae</taxon>
        <taxon>Trichonephila</taxon>
    </lineage>
</organism>
<evidence type="ECO:0000256" key="3">
    <source>
        <dbReference type="ARBA" id="ARBA00022559"/>
    </source>
</evidence>
<dbReference type="GO" id="GO:0006979">
    <property type="term" value="P:response to oxidative stress"/>
    <property type="evidence" value="ECO:0007669"/>
    <property type="project" value="InterPro"/>
</dbReference>
<dbReference type="GO" id="GO:0004601">
    <property type="term" value="F:peroxidase activity"/>
    <property type="evidence" value="ECO:0007669"/>
    <property type="project" value="UniProtKB-KW"/>
</dbReference>
<dbReference type="InterPro" id="IPR010255">
    <property type="entry name" value="Haem_peroxidase_sf"/>
</dbReference>
<keyword evidence="5" id="KW-0349">Heme</keyword>
<evidence type="ECO:0000313" key="8">
    <source>
        <dbReference type="Proteomes" id="UP000887116"/>
    </source>
</evidence>
<keyword evidence="5" id="KW-0479">Metal-binding</keyword>
<keyword evidence="8" id="KW-1185">Reference proteome</keyword>
<feature type="signal peptide" evidence="6">
    <location>
        <begin position="1"/>
        <end position="25"/>
    </location>
</feature>
<evidence type="ECO:0000256" key="1">
    <source>
        <dbReference type="ARBA" id="ARBA00004613"/>
    </source>
</evidence>
<evidence type="ECO:0000256" key="5">
    <source>
        <dbReference type="PIRSR" id="PIRSR619791-2"/>
    </source>
</evidence>
<protein>
    <submittedName>
        <fullName evidence="7">Chorion peroxidase</fullName>
    </submittedName>
</protein>
<dbReference type="PROSITE" id="PS50292">
    <property type="entry name" value="PEROXIDASE_3"/>
    <property type="match status" value="1"/>
</dbReference>
<dbReference type="InterPro" id="IPR037120">
    <property type="entry name" value="Haem_peroxidase_sf_animal"/>
</dbReference>
<keyword evidence="3 7" id="KW-0560">Oxidoreductase</keyword>
<dbReference type="GO" id="GO:0046872">
    <property type="term" value="F:metal ion binding"/>
    <property type="evidence" value="ECO:0007669"/>
    <property type="project" value="UniProtKB-KW"/>
</dbReference>
<keyword evidence="5" id="KW-0408">Iron</keyword>
<dbReference type="GO" id="GO:0005576">
    <property type="term" value="C:extracellular region"/>
    <property type="evidence" value="ECO:0007669"/>
    <property type="project" value="UniProtKB-SubCell"/>
</dbReference>
<dbReference type="GO" id="GO:0020037">
    <property type="term" value="F:heme binding"/>
    <property type="evidence" value="ECO:0007669"/>
    <property type="project" value="InterPro"/>
</dbReference>
<feature type="binding site" description="axial binding residue" evidence="5">
    <location>
        <position position="482"/>
    </location>
    <ligand>
        <name>heme b</name>
        <dbReference type="ChEBI" id="CHEBI:60344"/>
    </ligand>
    <ligandPart>
        <name>Fe</name>
        <dbReference type="ChEBI" id="CHEBI:18248"/>
    </ligandPart>
</feature>
<reference evidence="7" key="1">
    <citation type="submission" date="2020-07" db="EMBL/GenBank/DDBJ databases">
        <title>Multicomponent nature underlies the extraordinary mechanical properties of spider dragline silk.</title>
        <authorList>
            <person name="Kono N."/>
            <person name="Nakamura H."/>
            <person name="Mori M."/>
            <person name="Yoshida Y."/>
            <person name="Ohtoshi R."/>
            <person name="Malay A.D."/>
            <person name="Moran D.A.P."/>
            <person name="Tomita M."/>
            <person name="Numata K."/>
            <person name="Arakawa K."/>
        </authorList>
    </citation>
    <scope>NUCLEOTIDE SEQUENCE</scope>
</reference>
<proteinExistence type="predicted"/>
<dbReference type="PRINTS" id="PR00457">
    <property type="entry name" value="ANPEROXIDASE"/>
</dbReference>
<dbReference type="PANTHER" id="PTHR11475:SF143">
    <property type="entry name" value="PUTATIVE-RELATED"/>
    <property type="match status" value="1"/>
</dbReference>
<feature type="chain" id="PRO_5036499067" evidence="6">
    <location>
        <begin position="26"/>
        <end position="748"/>
    </location>
</feature>
<dbReference type="SUPFAM" id="SSF48113">
    <property type="entry name" value="Heme-dependent peroxidases"/>
    <property type="match status" value="1"/>
</dbReference>
<accession>A0A8X6HWM9</accession>
<dbReference type="EMBL" id="BMAO01029374">
    <property type="protein sequence ID" value="GFR31229.1"/>
    <property type="molecule type" value="Genomic_DNA"/>
</dbReference>
<dbReference type="InterPro" id="IPR019791">
    <property type="entry name" value="Haem_peroxidase_animal"/>
</dbReference>
<keyword evidence="2" id="KW-0964">Secreted</keyword>
<evidence type="ECO:0000256" key="2">
    <source>
        <dbReference type="ARBA" id="ARBA00022525"/>
    </source>
</evidence>
<evidence type="ECO:0000256" key="6">
    <source>
        <dbReference type="SAM" id="SignalP"/>
    </source>
</evidence>